<protein>
    <submittedName>
        <fullName evidence="3">3-hydroxyacyl-CoA dehydrogenase/enoyl-CoA hydratase family protein</fullName>
    </submittedName>
</protein>
<evidence type="ECO:0000259" key="2">
    <source>
        <dbReference type="Pfam" id="PF02737"/>
    </source>
</evidence>
<dbReference type="EMBL" id="JACOSL010000037">
    <property type="protein sequence ID" value="MBI1756660.1"/>
    <property type="molecule type" value="Genomic_DNA"/>
</dbReference>
<feature type="domain" description="3-hydroxyacyl-CoA dehydrogenase NAD binding" evidence="2">
    <location>
        <begin position="12"/>
        <end position="90"/>
    </location>
</feature>
<dbReference type="PANTHER" id="PTHR48075:SF7">
    <property type="entry name" value="3-HYDROXYACYL-COA DEHYDROGENASE-RELATED"/>
    <property type="match status" value="1"/>
</dbReference>
<dbReference type="Gene3D" id="3.40.50.720">
    <property type="entry name" value="NAD(P)-binding Rossmann-like Domain"/>
    <property type="match status" value="1"/>
</dbReference>
<sequence>MAYEEWLSAHSVCVIGAGTMGSGIAAHLANLGFDVTLLDVTNEAVQDAFARARQAKPPHFYLPERSNGIRLGGIDQHLNWVSEADWVCEA</sequence>
<comment type="caution">
    <text evidence="3">The sequence shown here is derived from an EMBL/GenBank/DDBJ whole genome shotgun (WGS) entry which is preliminary data.</text>
</comment>
<comment type="similarity">
    <text evidence="1">Belongs to the 3-hydroxyacyl-CoA dehydrogenase family.</text>
</comment>
<dbReference type="SUPFAM" id="SSF51735">
    <property type="entry name" value="NAD(P)-binding Rossmann-fold domains"/>
    <property type="match status" value="1"/>
</dbReference>
<accession>A0A931PVV7</accession>
<organism evidence="3 4">
    <name type="scientific">Fimbriimonas ginsengisoli</name>
    <dbReference type="NCBI Taxonomy" id="1005039"/>
    <lineage>
        <taxon>Bacteria</taxon>
        <taxon>Bacillati</taxon>
        <taxon>Armatimonadota</taxon>
        <taxon>Fimbriimonadia</taxon>
        <taxon>Fimbriimonadales</taxon>
        <taxon>Fimbriimonadaceae</taxon>
        <taxon>Fimbriimonas</taxon>
    </lineage>
</organism>
<dbReference type="Pfam" id="PF02737">
    <property type="entry name" value="3HCDH_N"/>
    <property type="match status" value="1"/>
</dbReference>
<dbReference type="PANTHER" id="PTHR48075">
    <property type="entry name" value="3-HYDROXYACYL-COA DEHYDROGENASE FAMILY PROTEIN"/>
    <property type="match status" value="1"/>
</dbReference>
<proteinExistence type="inferred from homology"/>
<gene>
    <name evidence="3" type="ORF">HYR64_06085</name>
</gene>
<dbReference type="Proteomes" id="UP000727962">
    <property type="component" value="Unassembled WGS sequence"/>
</dbReference>
<name>A0A931PVV7_FIMGI</name>
<dbReference type="InterPro" id="IPR036291">
    <property type="entry name" value="NAD(P)-bd_dom_sf"/>
</dbReference>
<dbReference type="GO" id="GO:0016491">
    <property type="term" value="F:oxidoreductase activity"/>
    <property type="evidence" value="ECO:0007669"/>
    <property type="project" value="TreeGrafter"/>
</dbReference>
<dbReference type="AlphaFoldDB" id="A0A931PVV7"/>
<dbReference type="InterPro" id="IPR006176">
    <property type="entry name" value="3-OHacyl-CoA_DH_NAD-bd"/>
</dbReference>
<evidence type="ECO:0000313" key="4">
    <source>
        <dbReference type="Proteomes" id="UP000727962"/>
    </source>
</evidence>
<reference evidence="3" key="1">
    <citation type="submission" date="2020-07" db="EMBL/GenBank/DDBJ databases">
        <title>Huge and variable diversity of episymbiotic CPR bacteria and DPANN archaea in groundwater ecosystems.</title>
        <authorList>
            <person name="He C.Y."/>
            <person name="Keren R."/>
            <person name="Whittaker M."/>
            <person name="Farag I.F."/>
            <person name="Doudna J."/>
            <person name="Cate J.H.D."/>
            <person name="Banfield J.F."/>
        </authorList>
    </citation>
    <scope>NUCLEOTIDE SEQUENCE</scope>
    <source>
        <strain evidence="3">NC_groundwater_17_Pr7_B-0.1um_64_12</strain>
    </source>
</reference>
<dbReference type="GO" id="GO:0070403">
    <property type="term" value="F:NAD+ binding"/>
    <property type="evidence" value="ECO:0007669"/>
    <property type="project" value="InterPro"/>
</dbReference>
<feature type="non-terminal residue" evidence="3">
    <location>
        <position position="90"/>
    </location>
</feature>
<evidence type="ECO:0000313" key="3">
    <source>
        <dbReference type="EMBL" id="MBI1756660.1"/>
    </source>
</evidence>
<evidence type="ECO:0000256" key="1">
    <source>
        <dbReference type="ARBA" id="ARBA00009463"/>
    </source>
</evidence>
<dbReference type="GO" id="GO:0006631">
    <property type="term" value="P:fatty acid metabolic process"/>
    <property type="evidence" value="ECO:0007669"/>
    <property type="project" value="InterPro"/>
</dbReference>